<dbReference type="Proteomes" id="UP000824890">
    <property type="component" value="Unassembled WGS sequence"/>
</dbReference>
<feature type="non-terminal residue" evidence="2">
    <location>
        <position position="1"/>
    </location>
</feature>
<name>A0ABQ7Y714_BRANA</name>
<evidence type="ECO:0000313" key="3">
    <source>
        <dbReference type="Proteomes" id="UP000824890"/>
    </source>
</evidence>
<evidence type="ECO:0000256" key="1">
    <source>
        <dbReference type="SAM" id="MobiDB-lite"/>
    </source>
</evidence>
<organism evidence="2 3">
    <name type="scientific">Brassica napus</name>
    <name type="common">Rape</name>
    <dbReference type="NCBI Taxonomy" id="3708"/>
    <lineage>
        <taxon>Eukaryota</taxon>
        <taxon>Viridiplantae</taxon>
        <taxon>Streptophyta</taxon>
        <taxon>Embryophyta</taxon>
        <taxon>Tracheophyta</taxon>
        <taxon>Spermatophyta</taxon>
        <taxon>Magnoliopsida</taxon>
        <taxon>eudicotyledons</taxon>
        <taxon>Gunneridae</taxon>
        <taxon>Pentapetalae</taxon>
        <taxon>rosids</taxon>
        <taxon>malvids</taxon>
        <taxon>Brassicales</taxon>
        <taxon>Brassicaceae</taxon>
        <taxon>Brassiceae</taxon>
        <taxon>Brassica</taxon>
    </lineage>
</organism>
<feature type="region of interest" description="Disordered" evidence="1">
    <location>
        <begin position="174"/>
        <end position="330"/>
    </location>
</feature>
<reference evidence="2 3" key="1">
    <citation type="submission" date="2021-05" db="EMBL/GenBank/DDBJ databases">
        <title>Genome Assembly of Synthetic Allotetraploid Brassica napus Reveals Homoeologous Exchanges between Subgenomes.</title>
        <authorList>
            <person name="Davis J.T."/>
        </authorList>
    </citation>
    <scope>NUCLEOTIDE SEQUENCE [LARGE SCALE GENOMIC DNA]</scope>
    <source>
        <strain evidence="3">cv. Da-Ae</strain>
        <tissue evidence="2">Seedling</tissue>
    </source>
</reference>
<sequence length="407" mass="45209">INPFRVSSTTSKVSEASERFSVSPNTCSVSSTTCLVPSATLLGEKEKWTAPSAPPPKRPPVSIPERNNDDLIAANKLSIIGRVTNSYFQKPQAKVRVEVNGLFPLEMKMEIKLPTDNGDVIDVEFEYTKIEKHCFTCFSLLHEEVNCPHKSLNDPPPKARVLGITQRIALQRIEAEKKRHDDRRGYVRPEAHSSARPYEGQLDRTRSERSGSRPHYSHDINRELPTSRPGRPHSHHYRNEASSAQYRVVEKSSASTGSHSHRSPIATSGRHKGHESHAPKYGIDIDNNSPITPPSRSLRDRLGPQAGRAREGEISGSMAEPTQERLPPSFESGRLQELVTTLNEDELMDQDVATECLAVVLHSRIPATLRLGTKVKKTKVGKARQSLLLPPAKLLPKGRWLGVHSSA</sequence>
<feature type="compositionally biased region" description="Basic and acidic residues" evidence="1">
    <location>
        <begin position="201"/>
        <end position="222"/>
    </location>
</feature>
<proteinExistence type="predicted"/>
<evidence type="ECO:0000313" key="2">
    <source>
        <dbReference type="EMBL" id="KAH0864005.1"/>
    </source>
</evidence>
<keyword evidence="3" id="KW-1185">Reference proteome</keyword>
<protein>
    <recommendedName>
        <fullName evidence="4">Zinc knuckle CX2CX4HX4C domain-containing protein</fullName>
    </recommendedName>
</protein>
<feature type="compositionally biased region" description="Basic and acidic residues" evidence="1">
    <location>
        <begin position="297"/>
        <end position="313"/>
    </location>
</feature>
<feature type="region of interest" description="Disordered" evidence="1">
    <location>
        <begin position="1"/>
        <end position="25"/>
    </location>
</feature>
<feature type="compositionally biased region" description="Pro residues" evidence="1">
    <location>
        <begin position="52"/>
        <end position="62"/>
    </location>
</feature>
<dbReference type="EMBL" id="JAGKQM010000018">
    <property type="protein sequence ID" value="KAH0864005.1"/>
    <property type="molecule type" value="Genomic_DNA"/>
</dbReference>
<feature type="compositionally biased region" description="Basic and acidic residues" evidence="1">
    <location>
        <begin position="174"/>
        <end position="193"/>
    </location>
</feature>
<evidence type="ECO:0008006" key="4">
    <source>
        <dbReference type="Google" id="ProtNLM"/>
    </source>
</evidence>
<accession>A0ABQ7Y714</accession>
<gene>
    <name evidence="2" type="ORF">HID58_081216</name>
</gene>
<comment type="caution">
    <text evidence="2">The sequence shown here is derived from an EMBL/GenBank/DDBJ whole genome shotgun (WGS) entry which is preliminary data.</text>
</comment>
<feature type="region of interest" description="Disordered" evidence="1">
    <location>
        <begin position="46"/>
        <end position="66"/>
    </location>
</feature>